<evidence type="ECO:0000313" key="2">
    <source>
        <dbReference type="EMBL" id="CAE7851985.1"/>
    </source>
</evidence>
<dbReference type="AlphaFoldDB" id="A0A813A6C2"/>
<dbReference type="SUPFAM" id="SSF54236">
    <property type="entry name" value="Ubiquitin-like"/>
    <property type="match status" value="1"/>
</dbReference>
<accession>A0A813A6C2</accession>
<dbReference type="Gene3D" id="3.10.20.90">
    <property type="entry name" value="Phosphatidylinositol 3-kinase Catalytic Subunit, Chain A, domain 1"/>
    <property type="match status" value="1"/>
</dbReference>
<gene>
    <name evidence="2" type="primary">vUbi</name>
    <name evidence="2" type="ORF">SNEC2469_LOCUS26462</name>
</gene>
<protein>
    <submittedName>
        <fullName evidence="2">VUbi protein</fullName>
    </submittedName>
</protein>
<dbReference type="InterPro" id="IPR000626">
    <property type="entry name" value="Ubiquitin-like_dom"/>
</dbReference>
<dbReference type="PROSITE" id="PS50053">
    <property type="entry name" value="UBIQUITIN_2"/>
    <property type="match status" value="1"/>
</dbReference>
<feature type="domain" description="Ubiquitin-like" evidence="1">
    <location>
        <begin position="294"/>
        <end position="364"/>
    </location>
</feature>
<reference evidence="2" key="1">
    <citation type="submission" date="2021-02" db="EMBL/GenBank/DDBJ databases">
        <authorList>
            <person name="Dougan E. K."/>
            <person name="Rhodes N."/>
            <person name="Thang M."/>
            <person name="Chan C."/>
        </authorList>
    </citation>
    <scope>NUCLEOTIDE SEQUENCE</scope>
</reference>
<keyword evidence="3" id="KW-1185">Reference proteome</keyword>
<comment type="caution">
    <text evidence="2">The sequence shown here is derived from an EMBL/GenBank/DDBJ whole genome shotgun (WGS) entry which is preliminary data.</text>
</comment>
<name>A0A813A6C2_9DINO</name>
<organism evidence="2 3">
    <name type="scientific">Symbiodinium necroappetens</name>
    <dbReference type="NCBI Taxonomy" id="1628268"/>
    <lineage>
        <taxon>Eukaryota</taxon>
        <taxon>Sar</taxon>
        <taxon>Alveolata</taxon>
        <taxon>Dinophyceae</taxon>
        <taxon>Suessiales</taxon>
        <taxon>Symbiodiniaceae</taxon>
        <taxon>Symbiodinium</taxon>
    </lineage>
</organism>
<dbReference type="Proteomes" id="UP000601435">
    <property type="component" value="Unassembled WGS sequence"/>
</dbReference>
<proteinExistence type="predicted"/>
<dbReference type="SMART" id="SM00213">
    <property type="entry name" value="UBQ"/>
    <property type="match status" value="1"/>
</dbReference>
<dbReference type="PROSITE" id="PS00299">
    <property type="entry name" value="UBIQUITIN_1"/>
    <property type="match status" value="1"/>
</dbReference>
<dbReference type="EMBL" id="CAJNJA010053919">
    <property type="protein sequence ID" value="CAE7851985.1"/>
    <property type="molecule type" value="Genomic_DNA"/>
</dbReference>
<evidence type="ECO:0000313" key="3">
    <source>
        <dbReference type="Proteomes" id="UP000601435"/>
    </source>
</evidence>
<dbReference type="OrthoDB" id="417450at2759"/>
<dbReference type="InterPro" id="IPR029071">
    <property type="entry name" value="Ubiquitin-like_domsf"/>
</dbReference>
<sequence length="391" mass="43230">MHGGWHDDIRFGKPSLPCRPSLCPRHFCKMDLLDKDGDCIHFIIDAHGKLKEYVNGQLEIEDVRWLQYSAAAGSITDAKGVFELQQQDQVEKALGLHALAMRAGIEWRGERPPPAQKLLVTDTDGDRLEFVLNDDGKLQEFNNGEVDLMEVTTMCFKFADGSVTDDTGVFTLPPRECMQKAAALYSLALEAGIRWTGDIPLQVSALPLGSEPKVLDIENCAGDWEYECPKLWESLTPTDVPNQRFCNVCKENVYFCESIEEINAHTMQRRCVAFLVRETAVGAATSASAEQSAISLHIALLSGEELPKLSVPAEASICSVKKAVAEVAGIPAEEQQLLLEGRQLSDEESLASCGLAKEAFLQLIRVLKPVLDRVRIEGKRKMGKRRPPPRG</sequence>
<dbReference type="Pfam" id="PF00240">
    <property type="entry name" value="ubiquitin"/>
    <property type="match status" value="1"/>
</dbReference>
<dbReference type="CDD" id="cd17039">
    <property type="entry name" value="Ubl_ubiquitin_like"/>
    <property type="match status" value="1"/>
</dbReference>
<dbReference type="InterPro" id="IPR019954">
    <property type="entry name" value="Ubiquitin_CS"/>
</dbReference>
<evidence type="ECO:0000259" key="1">
    <source>
        <dbReference type="PROSITE" id="PS50053"/>
    </source>
</evidence>